<keyword evidence="7 14" id="KW-1000">Mitochondrion outer membrane</keyword>
<keyword evidence="3" id="KW-0812">Transmembrane</keyword>
<evidence type="ECO:0000256" key="14">
    <source>
        <dbReference type="PIRNR" id="PIRNR037488"/>
    </source>
</evidence>
<dbReference type="SUPFAM" id="SSF47473">
    <property type="entry name" value="EF-hand"/>
    <property type="match status" value="1"/>
</dbReference>
<dbReference type="SUPFAM" id="SSF52540">
    <property type="entry name" value="P-loop containing nucleoside triphosphate hydrolases"/>
    <property type="match status" value="2"/>
</dbReference>
<dbReference type="Proteomes" id="UP000247498">
    <property type="component" value="Unassembled WGS sequence"/>
</dbReference>
<organism evidence="17 18">
    <name type="scientific">Raphidocelis subcapitata</name>
    <dbReference type="NCBI Taxonomy" id="307507"/>
    <lineage>
        <taxon>Eukaryota</taxon>
        <taxon>Viridiplantae</taxon>
        <taxon>Chlorophyta</taxon>
        <taxon>core chlorophytes</taxon>
        <taxon>Chlorophyceae</taxon>
        <taxon>CS clade</taxon>
        <taxon>Sphaeropleales</taxon>
        <taxon>Selenastraceae</taxon>
        <taxon>Raphidocelis</taxon>
    </lineage>
</organism>
<dbReference type="Gene3D" id="3.40.50.300">
    <property type="entry name" value="P-loop containing nucleotide triphosphate hydrolases"/>
    <property type="match status" value="2"/>
</dbReference>
<keyword evidence="4" id="KW-0479">Metal-binding</keyword>
<dbReference type="PROSITE" id="PS00018">
    <property type="entry name" value="EF_HAND_1"/>
    <property type="match status" value="1"/>
</dbReference>
<sequence>MAPGRGVAITVVGDPGVGKTSLITAACQEQFSESPVPTLPTARFPPELLNSPEELAGGELLVVDTSSRAEDARATEAAIRAAAAVVVCIDATRQRTLERLRSHWLPEVARLNPGAPVVVAVCKDDRGDRVDLSVLREAMEVLISTYSTLEVSIRCSAREMRSVGEVFYHAIRAVLYPKAPLLEAFTGRLTTACVKALLRIFLLCDSDQDGALNDDELNAFQYLCFGQLLSEEELASVKAMVAERMPEGLGEAGLMFPGFMYLHTLFLTRGRLESTWTVLKTFGYNHELRIAEAVLAKLPPTGPDTVLELSPTALAYLAHTFDVYDSTRAGVLSASDMEHMFNRAPVPIYQLDLWSCLLVAGAVAGAGAGGLSKEGFLTRWRAFALQDPAVALEQMMYLGLGGRCGEGAGELFEQKPRRRRGDRRGDLSARTILSGLVFGAPGSGKSSLIRALAVKPGRDAAGGLLSAAGNVAVGGGGGGGGGQGGGGGGGGGGQGGGWEGHEVKTLVLTEVAGTAAPDDPLTDLSRADVALVVYDSSDAASFAAARALAVGVSTAAGEGLPVVLVAAKDDLGSSPELQQRVAEACADLVLAPPLAVSVVLGALGSTNVFRYAAEAALRPEGFIPDTPARKLRRRNVRRAWIAAGVAVSSAAAGYAAFRVYKAGSGGAAAAGGGGGGGGAAGGRR</sequence>
<dbReference type="InterPro" id="IPR027417">
    <property type="entry name" value="P-loop_NTPase"/>
</dbReference>
<evidence type="ECO:0000256" key="6">
    <source>
        <dbReference type="ARBA" id="ARBA00022741"/>
    </source>
</evidence>
<evidence type="ECO:0000313" key="18">
    <source>
        <dbReference type="Proteomes" id="UP000247498"/>
    </source>
</evidence>
<dbReference type="InterPro" id="IPR001806">
    <property type="entry name" value="Small_GTPase"/>
</dbReference>
<keyword evidence="13 14" id="KW-0472">Membrane</keyword>
<evidence type="ECO:0000256" key="5">
    <source>
        <dbReference type="ARBA" id="ARBA00022737"/>
    </source>
</evidence>
<accession>A0A2V0NP08</accession>
<evidence type="ECO:0000259" key="16">
    <source>
        <dbReference type="Pfam" id="PF08356"/>
    </source>
</evidence>
<comment type="subcellular location">
    <subcellularLocation>
        <location evidence="1 14">Mitochondrion outer membrane</location>
        <topology evidence="1 14">Single-pass type IV membrane protein</topology>
    </subcellularLocation>
</comment>
<dbReference type="GO" id="GO:0005741">
    <property type="term" value="C:mitochondrial outer membrane"/>
    <property type="evidence" value="ECO:0007669"/>
    <property type="project" value="UniProtKB-SubCell"/>
</dbReference>
<keyword evidence="10" id="KW-1133">Transmembrane helix</keyword>
<evidence type="ECO:0000256" key="4">
    <source>
        <dbReference type="ARBA" id="ARBA00022723"/>
    </source>
</evidence>
<dbReference type="InterPro" id="IPR021181">
    <property type="entry name" value="Miro"/>
</dbReference>
<dbReference type="AlphaFoldDB" id="A0A2V0NP08"/>
<dbReference type="GO" id="GO:0007005">
    <property type="term" value="P:mitochondrion organization"/>
    <property type="evidence" value="ECO:0007669"/>
    <property type="project" value="InterPro"/>
</dbReference>
<keyword evidence="5" id="KW-0677">Repeat</keyword>
<evidence type="ECO:0000256" key="3">
    <source>
        <dbReference type="ARBA" id="ARBA00022692"/>
    </source>
</evidence>
<dbReference type="EC" id="3.6.5.-" evidence="14"/>
<evidence type="ECO:0000256" key="11">
    <source>
        <dbReference type="ARBA" id="ARBA00023128"/>
    </source>
</evidence>
<evidence type="ECO:0000256" key="13">
    <source>
        <dbReference type="ARBA" id="ARBA00023136"/>
    </source>
</evidence>
<dbReference type="SMART" id="SM00175">
    <property type="entry name" value="RAB"/>
    <property type="match status" value="1"/>
</dbReference>
<evidence type="ECO:0000256" key="8">
    <source>
        <dbReference type="ARBA" id="ARBA00022801"/>
    </source>
</evidence>
<dbReference type="EMBL" id="BDRX01000009">
    <property type="protein sequence ID" value="GBF89351.1"/>
    <property type="molecule type" value="Genomic_DNA"/>
</dbReference>
<evidence type="ECO:0000256" key="2">
    <source>
        <dbReference type="ARBA" id="ARBA00007981"/>
    </source>
</evidence>
<comment type="caution">
    <text evidence="17">The sequence shown here is derived from an EMBL/GenBank/DDBJ whole genome shotgun (WGS) entry which is preliminary data.</text>
</comment>
<evidence type="ECO:0000313" key="17">
    <source>
        <dbReference type="EMBL" id="GBF89351.1"/>
    </source>
</evidence>
<evidence type="ECO:0000256" key="10">
    <source>
        <dbReference type="ARBA" id="ARBA00022989"/>
    </source>
</evidence>
<reference evidence="17 18" key="1">
    <citation type="journal article" date="2018" name="Sci. Rep.">
        <title>Raphidocelis subcapitata (=Pseudokirchneriella subcapitata) provides an insight into genome evolution and environmental adaptations in the Sphaeropleales.</title>
        <authorList>
            <person name="Suzuki S."/>
            <person name="Yamaguchi H."/>
            <person name="Nakajima N."/>
            <person name="Kawachi M."/>
        </authorList>
    </citation>
    <scope>NUCLEOTIDE SEQUENCE [LARGE SCALE GENOMIC DNA]</scope>
    <source>
        <strain evidence="17 18">NIES-35</strain>
    </source>
</reference>
<keyword evidence="9 14" id="KW-0106">Calcium</keyword>
<feature type="region of interest" description="Disordered" evidence="15">
    <location>
        <begin position="480"/>
        <end position="499"/>
    </location>
</feature>
<dbReference type="GO" id="GO:0005525">
    <property type="term" value="F:GTP binding"/>
    <property type="evidence" value="ECO:0007669"/>
    <property type="project" value="UniProtKB-KW"/>
</dbReference>
<dbReference type="Pfam" id="PF00071">
    <property type="entry name" value="Ras"/>
    <property type="match status" value="2"/>
</dbReference>
<keyword evidence="11 14" id="KW-0496">Mitochondrion</keyword>
<feature type="domain" description="EF hand associated type-2" evidence="16">
    <location>
        <begin position="229"/>
        <end position="312"/>
    </location>
</feature>
<dbReference type="FunFam" id="1.10.238.10:FF:000011">
    <property type="entry name" value="Mitochondrial Rho GTPase"/>
    <property type="match status" value="1"/>
</dbReference>
<protein>
    <recommendedName>
        <fullName evidence="14">Mitochondrial Rho GTPase</fullName>
        <ecNumber evidence="14">3.6.5.-</ecNumber>
    </recommendedName>
</protein>
<feature type="compositionally biased region" description="Gly residues" evidence="15">
    <location>
        <begin position="480"/>
        <end position="498"/>
    </location>
</feature>
<dbReference type="PANTHER" id="PTHR46819">
    <property type="entry name" value="EF-HAND CALCIUM-BINDING DOMAIN-CONTAINING PROTEIN 7"/>
    <property type="match status" value="1"/>
</dbReference>
<keyword evidence="6 14" id="KW-0547">Nucleotide-binding</keyword>
<evidence type="ECO:0000256" key="1">
    <source>
        <dbReference type="ARBA" id="ARBA00004200"/>
    </source>
</evidence>
<dbReference type="InterPro" id="IPR013567">
    <property type="entry name" value="EF_hand_assoc_2"/>
</dbReference>
<dbReference type="InterPro" id="IPR052266">
    <property type="entry name" value="Miro-EF-hand_domain"/>
</dbReference>
<keyword evidence="12 14" id="KW-0342">GTP-binding</keyword>
<keyword evidence="18" id="KW-1185">Reference proteome</keyword>
<comment type="similarity">
    <text evidence="2 14">Belongs to the mitochondrial Rho GTPase family.</text>
</comment>
<dbReference type="GO" id="GO:0003924">
    <property type="term" value="F:GTPase activity"/>
    <property type="evidence" value="ECO:0007669"/>
    <property type="project" value="InterPro"/>
</dbReference>
<dbReference type="OrthoDB" id="10020961at2759"/>
<dbReference type="PRINTS" id="PR00449">
    <property type="entry name" value="RASTRNSFRMNG"/>
</dbReference>
<dbReference type="InterPro" id="IPR011992">
    <property type="entry name" value="EF-hand-dom_pair"/>
</dbReference>
<evidence type="ECO:0000256" key="12">
    <source>
        <dbReference type="ARBA" id="ARBA00023134"/>
    </source>
</evidence>
<proteinExistence type="inferred from homology"/>
<name>A0A2V0NP08_9CHLO</name>
<gene>
    <name evidence="17" type="ORF">Rsub_02229</name>
</gene>
<dbReference type="PIRSF" id="PIRSF037488">
    <property type="entry name" value="Mt_Rho_GTPase"/>
    <property type="match status" value="1"/>
</dbReference>
<dbReference type="SMART" id="SM00174">
    <property type="entry name" value="RHO"/>
    <property type="match status" value="1"/>
</dbReference>
<dbReference type="Gene3D" id="1.10.238.10">
    <property type="entry name" value="EF-hand"/>
    <property type="match status" value="2"/>
</dbReference>
<keyword evidence="8 14" id="KW-0378">Hydrolase</keyword>
<dbReference type="FunCoup" id="A0A2V0NP08">
    <property type="interactions" value="2255"/>
</dbReference>
<dbReference type="GO" id="GO:0005509">
    <property type="term" value="F:calcium ion binding"/>
    <property type="evidence" value="ECO:0007669"/>
    <property type="project" value="InterPro"/>
</dbReference>
<dbReference type="Pfam" id="PF08356">
    <property type="entry name" value="EF_assoc_2"/>
    <property type="match status" value="1"/>
</dbReference>
<evidence type="ECO:0000256" key="9">
    <source>
        <dbReference type="ARBA" id="ARBA00022837"/>
    </source>
</evidence>
<dbReference type="InParanoid" id="A0A2V0NP08"/>
<dbReference type="PANTHER" id="PTHR46819:SF1">
    <property type="entry name" value="EF-HAND CALCIUM-BINDING DOMAIN-CONTAINING PROTEIN 7"/>
    <property type="match status" value="1"/>
</dbReference>
<dbReference type="STRING" id="307507.A0A2V0NP08"/>
<evidence type="ECO:0000256" key="15">
    <source>
        <dbReference type="SAM" id="MobiDB-lite"/>
    </source>
</evidence>
<evidence type="ECO:0000256" key="7">
    <source>
        <dbReference type="ARBA" id="ARBA00022787"/>
    </source>
</evidence>
<dbReference type="InterPro" id="IPR018247">
    <property type="entry name" value="EF_Hand_1_Ca_BS"/>
</dbReference>